<keyword evidence="2" id="KW-1185">Reference proteome</keyword>
<protein>
    <submittedName>
        <fullName evidence="1">Uncharacterized protein</fullName>
    </submittedName>
</protein>
<evidence type="ECO:0000313" key="2">
    <source>
        <dbReference type="Proteomes" id="UP001239522"/>
    </source>
</evidence>
<dbReference type="Proteomes" id="UP001239522">
    <property type="component" value="Plasmid unnamed2"/>
</dbReference>
<evidence type="ECO:0000313" key="1">
    <source>
        <dbReference type="EMBL" id="WLQ38576.1"/>
    </source>
</evidence>
<dbReference type="RefSeq" id="WP_306061724.1">
    <property type="nucleotide sequence ID" value="NZ_CP120999.1"/>
</dbReference>
<organism evidence="1 2">
    <name type="scientific">Streptomyces castrisilvae</name>
    <dbReference type="NCBI Taxonomy" id="3033811"/>
    <lineage>
        <taxon>Bacteria</taxon>
        <taxon>Bacillati</taxon>
        <taxon>Actinomycetota</taxon>
        <taxon>Actinomycetes</taxon>
        <taxon>Kitasatosporales</taxon>
        <taxon>Streptomycetaceae</taxon>
        <taxon>Streptomyces</taxon>
    </lineage>
</organism>
<sequence length="186" mass="19874">GNAQAYPIYRSFDVASVTCVASELVRCGDRQEGKTGYFDAELRDVAGVLAARDLFPGAWFSHGGSDFRGADLPSDVAALAGLLPLQLDAEDLLEGETLSRAVTVLGSAVWGQLAWMALTWPAVPELGLGPEHARTGVQACFNIDANHEPVAGHTVYVHVHPGDEDRARHLARTVGQDLIGPPEYGW</sequence>
<feature type="non-terminal residue" evidence="1">
    <location>
        <position position="1"/>
    </location>
</feature>
<reference evidence="1 2" key="1">
    <citation type="submission" date="2023-03" db="EMBL/GenBank/DDBJ databases">
        <title>Isolation and description of six Streptomyces strains from soil environments, able to metabolize different microbial glucans.</title>
        <authorList>
            <person name="Widen T."/>
            <person name="Larsbrink J."/>
        </authorList>
    </citation>
    <scope>NUCLEOTIDE SEQUENCE [LARGE SCALE GENOMIC DNA]</scope>
    <source>
        <strain evidence="1 2">Mut1</strain>
        <plasmid evidence="1 2">unnamed2</plasmid>
    </source>
</reference>
<keyword evidence="1" id="KW-0614">Plasmid</keyword>
<gene>
    <name evidence="1" type="ORF">P8A18_34195</name>
</gene>
<dbReference type="EMBL" id="CP120999">
    <property type="protein sequence ID" value="WLQ38576.1"/>
    <property type="molecule type" value="Genomic_DNA"/>
</dbReference>
<accession>A0ABY9HWA1</accession>
<name>A0ABY9HWA1_9ACTN</name>
<proteinExistence type="predicted"/>
<geneLocation type="plasmid" evidence="1 2">
    <name>unnamed2</name>
</geneLocation>